<protein>
    <recommendedName>
        <fullName evidence="2">AAA+ ATPase domain-containing protein</fullName>
    </recommendedName>
</protein>
<dbReference type="SMART" id="SM00382">
    <property type="entry name" value="AAA"/>
    <property type="match status" value="1"/>
</dbReference>
<feature type="region of interest" description="Disordered" evidence="1">
    <location>
        <begin position="119"/>
        <end position="155"/>
    </location>
</feature>
<reference evidence="4" key="1">
    <citation type="submission" date="2020-06" db="EMBL/GenBank/DDBJ databases">
        <title>A chromosome-scale genome assembly of Talaromyces rugulosus W13939.</title>
        <authorList>
            <person name="Wang B."/>
            <person name="Guo L."/>
            <person name="Ye K."/>
            <person name="Wang L."/>
        </authorList>
    </citation>
    <scope>NUCLEOTIDE SEQUENCE [LARGE SCALE GENOMIC DNA]</scope>
    <source>
        <strain evidence="4">W13939</strain>
    </source>
</reference>
<evidence type="ECO:0000313" key="3">
    <source>
        <dbReference type="EMBL" id="QKX59799.1"/>
    </source>
</evidence>
<dbReference type="Gene3D" id="3.40.50.300">
    <property type="entry name" value="P-loop containing nucleotide triphosphate hydrolases"/>
    <property type="match status" value="1"/>
</dbReference>
<dbReference type="GO" id="GO:0003677">
    <property type="term" value="F:DNA binding"/>
    <property type="evidence" value="ECO:0007669"/>
    <property type="project" value="TreeGrafter"/>
</dbReference>
<dbReference type="AlphaFoldDB" id="A0A7H8R096"/>
<dbReference type="GO" id="GO:0005634">
    <property type="term" value="C:nucleus"/>
    <property type="evidence" value="ECO:0007669"/>
    <property type="project" value="TreeGrafter"/>
</dbReference>
<feature type="compositionally biased region" description="Basic and acidic residues" evidence="1">
    <location>
        <begin position="349"/>
        <end position="361"/>
    </location>
</feature>
<sequence>MADDLLSSEFDPLLYLQSEPPDIVQFDAEPDPESFADDLEALEERRLEIAEHNRRNRIVIQSRSWKLSDVFRSDDDIRPMTPTRPRNLPRKSILSDIVLPSSPPMDTMPFISSAVYTASSPPMEARKRKSEVPSQTDDSKRHKVVGGFVDDDDDDDDRLLSLQDAHGEYNPDATTTIGGFVDEDEDEDALAELQSNYPSYSIPLSQNLENSSTTEAQKRIIPGPFVEDDDDYDAMDALRGAQTESDISLLQTIAKQPTTEATQVANKLPDSGIMNARLDLPRGATRKQETVTIKTCGGKVHRVASREGSTAISYERMVAGRSAPAPGKAQRSYYGIEIHKLLDETVQERKDAAQRAEERPQVEQSIEASGVNQSGKNPLWTEKYRARKFTDLIGDERTHRSVLRWLKAWEPIVFPGLAKPKQLQKGNDEAERAHRKILMLTGPPGLGKTTLAHVCARQAGYEVLEINASDERSRDVVKGRIRDAVGTENVKSVGMETDPNKASKAARPVCVVVDEVDGVVGGSGSGGEGGFVKALIDLIMTDQKNTARGKQDSSSTKKKKGDNFRLLRPIILICNDVYHPSLRPLRTANIAELIHVRHVPLENVIQRLKMILGREKISFDNDGVRRLCEASWGISAKKDRTDVHRGIAEGDIRSVLVSAEWVARKLRAMSTTTPRLTRSWLEEFILRSQDGSSKGLGRGGVREIVDRVFLEGAGFPAPPVGVDSFNDPFEKEKTKTPVGVADLRKRHAISKLREMVETSGDYDRCITDCFVAYPLKSFQDDTLLSKPNSAYDWLHFHDMISSKIFSNQDWELNPYLSQPIVAFHYLFASAKGSAGNSRAVTDNEQEEEEHPFSGPRADFAAFEALKQNRSTLIGFQSTFCASLLRLFRSLDSVATDLVPNLMRMLSPDVKPVVVRGSEQKSVASVRKASEKALVRAAVRVMAGLGVTFDKVRVENEGTHGGWVYRLEPPIDTLVGFSKLKETTLDAGGSVPVRYAIRQVLEQEYQKETMRKQSLSQLKYGSSSGKSGELNGDDDKENAQKKAKRDAFGVKRDFFGRIINESLPMSNKDGIDQSSHNRKPSGEEQEHKVWVTFHEGFSNAVRKPISLGELLAEL</sequence>
<dbReference type="GeneID" id="55994434"/>
<dbReference type="PANTHER" id="PTHR23389">
    <property type="entry name" value="CHROMOSOME TRANSMISSION FIDELITY FACTOR 18"/>
    <property type="match status" value="1"/>
</dbReference>
<dbReference type="PANTHER" id="PTHR23389:SF3">
    <property type="entry name" value="CHROMOSOME TRANSMISSION FIDELITY PROTEIN 18 HOMOLOG"/>
    <property type="match status" value="1"/>
</dbReference>
<dbReference type="RefSeq" id="XP_035345976.1">
    <property type="nucleotide sequence ID" value="XM_035490083.1"/>
</dbReference>
<dbReference type="InterPro" id="IPR003959">
    <property type="entry name" value="ATPase_AAA_core"/>
</dbReference>
<feature type="compositionally biased region" description="Polar residues" evidence="1">
    <location>
        <begin position="362"/>
        <end position="374"/>
    </location>
</feature>
<feature type="region of interest" description="Disordered" evidence="1">
    <location>
        <begin position="349"/>
        <end position="374"/>
    </location>
</feature>
<dbReference type="KEGG" id="trg:TRUGW13939_06941"/>
<feature type="region of interest" description="Disordered" evidence="1">
    <location>
        <begin position="1064"/>
        <end position="1086"/>
    </location>
</feature>
<dbReference type="OrthoDB" id="2195431at2759"/>
<dbReference type="Pfam" id="PF00004">
    <property type="entry name" value="AAA"/>
    <property type="match status" value="1"/>
</dbReference>
<dbReference type="InterPro" id="IPR003593">
    <property type="entry name" value="AAA+_ATPase"/>
</dbReference>
<name>A0A7H8R096_TALRU</name>
<organism evidence="3 4">
    <name type="scientific">Talaromyces rugulosus</name>
    <name type="common">Penicillium rugulosum</name>
    <dbReference type="NCBI Taxonomy" id="121627"/>
    <lineage>
        <taxon>Eukaryota</taxon>
        <taxon>Fungi</taxon>
        <taxon>Dikarya</taxon>
        <taxon>Ascomycota</taxon>
        <taxon>Pezizomycotina</taxon>
        <taxon>Eurotiomycetes</taxon>
        <taxon>Eurotiomycetidae</taxon>
        <taxon>Eurotiales</taxon>
        <taxon>Trichocomaceae</taxon>
        <taxon>Talaromyces</taxon>
        <taxon>Talaromyces sect. Islandici</taxon>
    </lineage>
</organism>
<feature type="domain" description="AAA+ ATPase" evidence="2">
    <location>
        <begin position="434"/>
        <end position="600"/>
    </location>
</feature>
<accession>A0A7H8R096</accession>
<feature type="region of interest" description="Disordered" evidence="1">
    <location>
        <begin position="1011"/>
        <end position="1043"/>
    </location>
</feature>
<evidence type="ECO:0000256" key="1">
    <source>
        <dbReference type="SAM" id="MobiDB-lite"/>
    </source>
</evidence>
<dbReference type="GO" id="GO:0005524">
    <property type="term" value="F:ATP binding"/>
    <property type="evidence" value="ECO:0007669"/>
    <property type="project" value="InterPro"/>
</dbReference>
<dbReference type="GO" id="GO:0016887">
    <property type="term" value="F:ATP hydrolysis activity"/>
    <property type="evidence" value="ECO:0007669"/>
    <property type="project" value="InterPro"/>
</dbReference>
<dbReference type="SUPFAM" id="SSF52540">
    <property type="entry name" value="P-loop containing nucleoside triphosphate hydrolases"/>
    <property type="match status" value="1"/>
</dbReference>
<proteinExistence type="predicted"/>
<dbReference type="CDD" id="cd00009">
    <property type="entry name" value="AAA"/>
    <property type="match status" value="1"/>
</dbReference>
<keyword evidence="4" id="KW-1185">Reference proteome</keyword>
<dbReference type="EMBL" id="CP055901">
    <property type="protein sequence ID" value="QKX59799.1"/>
    <property type="molecule type" value="Genomic_DNA"/>
</dbReference>
<evidence type="ECO:0000259" key="2">
    <source>
        <dbReference type="SMART" id="SM00382"/>
    </source>
</evidence>
<feature type="compositionally biased region" description="Polar residues" evidence="1">
    <location>
        <begin position="1011"/>
        <end position="1025"/>
    </location>
</feature>
<dbReference type="Proteomes" id="UP000509510">
    <property type="component" value="Chromosome IV"/>
</dbReference>
<gene>
    <name evidence="3" type="ORF">TRUGW13939_06941</name>
</gene>
<dbReference type="InterPro" id="IPR027417">
    <property type="entry name" value="P-loop_NTPase"/>
</dbReference>
<evidence type="ECO:0000313" key="4">
    <source>
        <dbReference type="Proteomes" id="UP000509510"/>
    </source>
</evidence>